<organism evidence="1">
    <name type="scientific">Desulfobacca acetoxidans</name>
    <dbReference type="NCBI Taxonomy" id="60893"/>
    <lineage>
        <taxon>Bacteria</taxon>
        <taxon>Pseudomonadati</taxon>
        <taxon>Thermodesulfobacteriota</taxon>
        <taxon>Desulfobaccia</taxon>
        <taxon>Desulfobaccales</taxon>
        <taxon>Desulfobaccaceae</taxon>
        <taxon>Desulfobacca</taxon>
    </lineage>
</organism>
<name>A0A7C5AMS9_9BACT</name>
<dbReference type="AlphaFoldDB" id="A0A7C5AMS9"/>
<comment type="caution">
    <text evidence="1">The sequence shown here is derived from an EMBL/GenBank/DDBJ whole genome shotgun (WGS) entry which is preliminary data.</text>
</comment>
<proteinExistence type="predicted"/>
<gene>
    <name evidence="1" type="ORF">ENW48_10425</name>
</gene>
<reference evidence="1" key="1">
    <citation type="journal article" date="2020" name="mSystems">
        <title>Genome- and Community-Level Interaction Insights into Carbon Utilization and Element Cycling Functions of Hydrothermarchaeota in Hydrothermal Sediment.</title>
        <authorList>
            <person name="Zhou Z."/>
            <person name="Liu Y."/>
            <person name="Xu W."/>
            <person name="Pan J."/>
            <person name="Luo Z.H."/>
            <person name="Li M."/>
        </authorList>
    </citation>
    <scope>NUCLEOTIDE SEQUENCE [LARGE SCALE GENOMIC DNA]</scope>
    <source>
        <strain evidence="1">SpSt-853</strain>
    </source>
</reference>
<accession>A0A7C5AMS9</accession>
<protein>
    <submittedName>
        <fullName evidence="1">Uncharacterized protein</fullName>
    </submittedName>
</protein>
<dbReference type="EMBL" id="DTKJ01000072">
    <property type="protein sequence ID" value="HGZ12610.1"/>
    <property type="molecule type" value="Genomic_DNA"/>
</dbReference>
<evidence type="ECO:0000313" key="1">
    <source>
        <dbReference type="EMBL" id="HGZ12610.1"/>
    </source>
</evidence>
<sequence length="233" mass="25916">MVKLTIDEPARKVAGCLHLSSIRAMLIPGGPFGGHLQREEAAVVETVPWKFSRGQTARLAPAGPGIHPEAEVRVLDFLDSLTQEEMTRLLLAAGPHRPFFLVLYHTMALEHASKEIKSPILIRIEAGIVQDPGSFDPQAPKPKWDTVIFETSGNLLKAVNIETPAYLLNEVGKSEDLRGLAKSIPEIQMAGWIWVDFFMGSIFERISPALAKDTWGAGDLWRKALSNWEPWFR</sequence>